<feature type="non-terminal residue" evidence="1">
    <location>
        <position position="45"/>
    </location>
</feature>
<protein>
    <recommendedName>
        <fullName evidence="2">Tetratricopeptide repeat protein</fullName>
    </recommendedName>
</protein>
<evidence type="ECO:0000313" key="1">
    <source>
        <dbReference type="EMBL" id="GAG97499.1"/>
    </source>
</evidence>
<reference evidence="1" key="1">
    <citation type="journal article" date="2014" name="Front. Microbiol.">
        <title>High frequency of phylogenetically diverse reductive dehalogenase-homologous genes in deep subseafloor sedimentary metagenomes.</title>
        <authorList>
            <person name="Kawai M."/>
            <person name="Futagami T."/>
            <person name="Toyoda A."/>
            <person name="Takaki Y."/>
            <person name="Nishi S."/>
            <person name="Hori S."/>
            <person name="Arai W."/>
            <person name="Tsubouchi T."/>
            <person name="Morono Y."/>
            <person name="Uchiyama I."/>
            <person name="Ito T."/>
            <person name="Fujiyama A."/>
            <person name="Inagaki F."/>
            <person name="Takami H."/>
        </authorList>
    </citation>
    <scope>NUCLEOTIDE SEQUENCE</scope>
    <source>
        <strain evidence="1">Expedition CK06-06</strain>
    </source>
</reference>
<gene>
    <name evidence="1" type="ORF">S01H4_37089</name>
</gene>
<dbReference type="EMBL" id="BART01019891">
    <property type="protein sequence ID" value="GAG97499.1"/>
    <property type="molecule type" value="Genomic_DNA"/>
</dbReference>
<organism evidence="1">
    <name type="scientific">marine sediment metagenome</name>
    <dbReference type="NCBI Taxonomy" id="412755"/>
    <lineage>
        <taxon>unclassified sequences</taxon>
        <taxon>metagenomes</taxon>
        <taxon>ecological metagenomes</taxon>
    </lineage>
</organism>
<name>X1BNP2_9ZZZZ</name>
<dbReference type="AlphaFoldDB" id="X1BNP2"/>
<comment type="caution">
    <text evidence="1">The sequence shown here is derived from an EMBL/GenBank/DDBJ whole genome shotgun (WGS) entry which is preliminary data.</text>
</comment>
<proteinExistence type="predicted"/>
<evidence type="ECO:0008006" key="2">
    <source>
        <dbReference type="Google" id="ProtNLM"/>
    </source>
</evidence>
<accession>X1BNP2</accession>
<sequence>MIGRYYQENGEFRRALDIFTALAELRADMTGAAAQINIARILKSM</sequence>